<gene>
    <name evidence="1" type="ORF">METZ01_LOCUS429695</name>
</gene>
<protein>
    <submittedName>
        <fullName evidence="1">Uncharacterized protein</fullName>
    </submittedName>
</protein>
<dbReference type="AlphaFoldDB" id="A0A382Y246"/>
<organism evidence="1">
    <name type="scientific">marine metagenome</name>
    <dbReference type="NCBI Taxonomy" id="408172"/>
    <lineage>
        <taxon>unclassified sequences</taxon>
        <taxon>metagenomes</taxon>
        <taxon>ecological metagenomes</taxon>
    </lineage>
</organism>
<dbReference type="EMBL" id="UINC01171990">
    <property type="protein sequence ID" value="SVD76841.1"/>
    <property type="molecule type" value="Genomic_DNA"/>
</dbReference>
<proteinExistence type="predicted"/>
<reference evidence="1" key="1">
    <citation type="submission" date="2018-05" db="EMBL/GenBank/DDBJ databases">
        <authorList>
            <person name="Lanie J.A."/>
            <person name="Ng W.-L."/>
            <person name="Kazmierczak K.M."/>
            <person name="Andrzejewski T.M."/>
            <person name="Davidsen T.M."/>
            <person name="Wayne K.J."/>
            <person name="Tettelin H."/>
            <person name="Glass J.I."/>
            <person name="Rusch D."/>
            <person name="Podicherti R."/>
            <person name="Tsui H.-C.T."/>
            <person name="Winkler M.E."/>
        </authorList>
    </citation>
    <scope>NUCLEOTIDE SEQUENCE</scope>
</reference>
<name>A0A382Y246_9ZZZZ</name>
<evidence type="ECO:0000313" key="1">
    <source>
        <dbReference type="EMBL" id="SVD76841.1"/>
    </source>
</evidence>
<feature type="non-terminal residue" evidence="1">
    <location>
        <position position="22"/>
    </location>
</feature>
<accession>A0A382Y246</accession>
<sequence>MDQLFQLLGVLAGIFASLSALY</sequence>